<protein>
    <recommendedName>
        <fullName evidence="4">HTH tetR-type domain-containing protein</fullName>
    </recommendedName>
</protein>
<keyword evidence="3" id="KW-0804">Transcription</keyword>
<keyword evidence="1" id="KW-0805">Transcription regulation</keyword>
<dbReference type="AlphaFoldDB" id="A0A3B0ZH07"/>
<reference evidence="5" key="1">
    <citation type="submission" date="2018-06" db="EMBL/GenBank/DDBJ databases">
        <authorList>
            <person name="Zhirakovskaya E."/>
        </authorList>
    </citation>
    <scope>NUCLEOTIDE SEQUENCE</scope>
</reference>
<dbReference type="PROSITE" id="PS50977">
    <property type="entry name" value="HTH_TETR_2"/>
    <property type="match status" value="1"/>
</dbReference>
<evidence type="ECO:0000256" key="2">
    <source>
        <dbReference type="ARBA" id="ARBA00023125"/>
    </source>
</evidence>
<dbReference type="SUPFAM" id="SSF48498">
    <property type="entry name" value="Tetracyclin repressor-like, C-terminal domain"/>
    <property type="match status" value="1"/>
</dbReference>
<dbReference type="Pfam" id="PF00440">
    <property type="entry name" value="TetR_N"/>
    <property type="match status" value="1"/>
</dbReference>
<feature type="domain" description="HTH tetR-type" evidence="4">
    <location>
        <begin position="35"/>
        <end position="95"/>
    </location>
</feature>
<evidence type="ECO:0000259" key="4">
    <source>
        <dbReference type="PROSITE" id="PS50977"/>
    </source>
</evidence>
<dbReference type="EMBL" id="UOFQ01000066">
    <property type="protein sequence ID" value="VAW87513.1"/>
    <property type="molecule type" value="Genomic_DNA"/>
</dbReference>
<dbReference type="InterPro" id="IPR009057">
    <property type="entry name" value="Homeodomain-like_sf"/>
</dbReference>
<evidence type="ECO:0000256" key="1">
    <source>
        <dbReference type="ARBA" id="ARBA00023015"/>
    </source>
</evidence>
<dbReference type="SUPFAM" id="SSF46689">
    <property type="entry name" value="Homeodomain-like"/>
    <property type="match status" value="1"/>
</dbReference>
<name>A0A3B0ZH07_9ZZZZ</name>
<dbReference type="InterPro" id="IPR050109">
    <property type="entry name" value="HTH-type_TetR-like_transc_reg"/>
</dbReference>
<dbReference type="PRINTS" id="PR00455">
    <property type="entry name" value="HTHTETR"/>
</dbReference>
<evidence type="ECO:0000256" key="3">
    <source>
        <dbReference type="ARBA" id="ARBA00023163"/>
    </source>
</evidence>
<accession>A0A3B0ZH07</accession>
<evidence type="ECO:0000313" key="5">
    <source>
        <dbReference type="EMBL" id="VAW87513.1"/>
    </source>
</evidence>
<dbReference type="Gene3D" id="1.10.357.10">
    <property type="entry name" value="Tetracycline Repressor, domain 2"/>
    <property type="match status" value="1"/>
</dbReference>
<gene>
    <name evidence="5" type="ORF">MNBD_GAMMA17-140</name>
</gene>
<organism evidence="5">
    <name type="scientific">hydrothermal vent metagenome</name>
    <dbReference type="NCBI Taxonomy" id="652676"/>
    <lineage>
        <taxon>unclassified sequences</taxon>
        <taxon>metagenomes</taxon>
        <taxon>ecological metagenomes</taxon>
    </lineage>
</organism>
<proteinExistence type="predicted"/>
<dbReference type="InterPro" id="IPR001647">
    <property type="entry name" value="HTH_TetR"/>
</dbReference>
<keyword evidence="2" id="KW-0238">DNA-binding</keyword>
<dbReference type="GO" id="GO:0003700">
    <property type="term" value="F:DNA-binding transcription factor activity"/>
    <property type="evidence" value="ECO:0007669"/>
    <property type="project" value="TreeGrafter"/>
</dbReference>
<dbReference type="PANTHER" id="PTHR30055">
    <property type="entry name" value="HTH-TYPE TRANSCRIPTIONAL REGULATOR RUTR"/>
    <property type="match status" value="1"/>
</dbReference>
<dbReference type="PANTHER" id="PTHR30055:SF234">
    <property type="entry name" value="HTH-TYPE TRANSCRIPTIONAL REGULATOR BETI"/>
    <property type="match status" value="1"/>
</dbReference>
<dbReference type="InterPro" id="IPR041478">
    <property type="entry name" value="TetR_C_27"/>
</dbReference>
<dbReference type="Pfam" id="PF17935">
    <property type="entry name" value="TetR_C_27"/>
    <property type="match status" value="1"/>
</dbReference>
<dbReference type="InterPro" id="IPR036271">
    <property type="entry name" value="Tet_transcr_reg_TetR-rel_C_sf"/>
</dbReference>
<dbReference type="GO" id="GO:0000976">
    <property type="term" value="F:transcription cis-regulatory region binding"/>
    <property type="evidence" value="ECO:0007669"/>
    <property type="project" value="TreeGrafter"/>
</dbReference>
<sequence length="246" mass="27698">MGAYAEIGARLYVEYTKLIHYNHGAMNTKMTQSSDKVRLRILEAAAQRFTQFGYNKTTMAEVAQDCGMSAANLYRYFENKLDIGANLACNCLRIKRERMQAVVHQRERSAAERLQDVVLQALDHTYEQWSGSPRMNEMINAICDARMDIVDEHEQGEHQLLVELLEDGNARGEFQISDIDVTATAIATATTAFNMPLLMPLYPLETLHQRAKCVVQLILNGLLSNQSSTAREVSAPSSHPFRIINS</sequence>